<dbReference type="Pfam" id="PF03607">
    <property type="entry name" value="DCX"/>
    <property type="match status" value="1"/>
</dbReference>
<name>A0A0K0FY05_STRVS</name>
<dbReference type="InterPro" id="IPR027417">
    <property type="entry name" value="P-loop_NTPase"/>
</dbReference>
<reference evidence="5" key="1">
    <citation type="submission" date="2014-07" db="EMBL/GenBank/DDBJ databases">
        <authorList>
            <person name="Martin A.A"/>
            <person name="De Silva N."/>
        </authorList>
    </citation>
    <scope>NUCLEOTIDE SEQUENCE</scope>
</reference>
<evidence type="ECO:0000313" key="5">
    <source>
        <dbReference type="Proteomes" id="UP000035680"/>
    </source>
</evidence>
<sequence>MEDNKYDFKNMLKKDDDDKNLLPNISVSNKYGSNNEKISNTRQFNHNVPYTAKTVVFYKEGDNYFSGIRVPISKYRYRNMDSLLDELNSNIPLPFGVRRLTTPHGKNTITSLDELEHGGKYVAGSSTKRCRGVDLDAVVKFRRLQEDTLKAKLDNKFSLGHTVPLSQAYDAYKKKIEKGRNGVVSLPLTAKQLFFVRNGKPSKIYRALLNPLRPLNFELLLEEVSKGLQVAIFKVYSYQGKRLTSIEDLLELNEARVLAVPRNEKPIFRGKIRDTKNTYDNQLPKINNEKKENTLNKNKKENDKTSDSSSYRVHSSSSANGFTNLASKRLTKQQIFPQILENRKQSVVISQRKRTPHPKDDKDGKNEDSDSGRPHSTSENEGSLNGTYGRKHSMDYPFSNVKEETFEEEDDEYQDDEDEEEEYSDKEEKDINESKIEFDNESHISDDRNKEVDSNIVTDDEDKFDIVSNTAESLLYEPEVDKMIKVQDNDERNNAAIVIQKHVRGYLVRKNFKNVSIVENSEIISEDNNNAIDNSLNEIKDNNAAIIIQKNWRKYLKKKKLQNAVENFKSKDQTSSSESLESNNEEVTIHDDGTVGETIKNTTQSYNYMVTVFIGNRWAADTEADICIIIYGRLKNSGQQYLKQESNSYKFKQNTMENFLLILNEYLGDIEKIEISHDSEGYGSGVFIDRIIISETTCERPRQYLFLINKWFDSGQVDGKTSRIIKPATLFYLDNLMESKIVKSFNRWELVVYGGTDKGEGGTTSNLEVTGYGTLGKNSCKNLYDSRLDNPLNKALLQVDLGNIGQLLKIRIDIDGTGIKPDFYIRKIEMKDLDTGEEFVLFCNKWLKFRSLENNEQSFREFPIYRPGFEPLQIYRYEGKIILNEETKFLNESTVEVQLFGTLGETGRILTCFENFNDNKKNKYDCTFKIDAVCVGNIEGVRIYFHPSSVSIDMLEGINILQNIFDFHDCQTNVLPNWMIDKIYIRESLHNPFRYVMKKGRIFILPLSNENKDVVYCKEMLVSNMEGLATKTSKNKKKNKLSKWLLTMTIDNTSNLLPKITICGEKKCVTLNPVNLTPIDNKVSFNSGECDLGLLTKIRIEIDTTSKMERFISHEEVKENKNYLYIERIRMTDIINGDELRFNDINETLYLDSIKELAAIWPDIPPMTTTIYKVTITTANIFGHLKIYLDAHGTFGNSGYRLMKNDSDEWFGNEVKQTFQFEAISLGPLVCLNIKVESVDDKYEWNSKEIEILDTNTDSIFHFHVNSIFNSKNPNNIEIKLSADIY</sequence>
<organism evidence="5 6">
    <name type="scientific">Strongyloides venezuelensis</name>
    <name type="common">Threadworm</name>
    <dbReference type="NCBI Taxonomy" id="75913"/>
    <lineage>
        <taxon>Eukaryota</taxon>
        <taxon>Metazoa</taxon>
        <taxon>Ecdysozoa</taxon>
        <taxon>Nematoda</taxon>
        <taxon>Chromadorea</taxon>
        <taxon>Rhabditida</taxon>
        <taxon>Tylenchina</taxon>
        <taxon>Panagrolaimomorpha</taxon>
        <taxon>Strongyloidoidea</taxon>
        <taxon>Strongyloididae</taxon>
        <taxon>Strongyloides</taxon>
    </lineage>
</organism>
<dbReference type="Gene3D" id="3.10.20.230">
    <property type="entry name" value="Doublecortin domain"/>
    <property type="match status" value="2"/>
</dbReference>
<dbReference type="SMART" id="SM00308">
    <property type="entry name" value="LH2"/>
    <property type="match status" value="1"/>
</dbReference>
<dbReference type="Pfam" id="PF01477">
    <property type="entry name" value="PLAT"/>
    <property type="match status" value="2"/>
</dbReference>
<dbReference type="PROSITE" id="PS50309">
    <property type="entry name" value="DC"/>
    <property type="match status" value="2"/>
</dbReference>
<dbReference type="SMART" id="SM00537">
    <property type="entry name" value="DCX"/>
    <property type="match status" value="2"/>
</dbReference>
<evidence type="ECO:0000313" key="6">
    <source>
        <dbReference type="WBParaSite" id="SVE_1733100.1"/>
    </source>
</evidence>
<feature type="compositionally biased region" description="Acidic residues" evidence="2">
    <location>
        <begin position="405"/>
        <end position="425"/>
    </location>
</feature>
<reference evidence="6" key="2">
    <citation type="submission" date="2015-08" db="UniProtKB">
        <authorList>
            <consortium name="WormBaseParasite"/>
        </authorList>
    </citation>
    <scope>IDENTIFICATION</scope>
</reference>
<dbReference type="Gene3D" id="2.60.60.20">
    <property type="entry name" value="PLAT/LH2 domain"/>
    <property type="match status" value="3"/>
</dbReference>
<accession>A0A0K0FY05</accession>
<dbReference type="Proteomes" id="UP000035680">
    <property type="component" value="Unassembled WGS sequence"/>
</dbReference>
<dbReference type="InterPro" id="IPR052970">
    <property type="entry name" value="Inner_ear_hair_cell_LOXHD"/>
</dbReference>
<feature type="compositionally biased region" description="Basic and acidic residues" evidence="2">
    <location>
        <begin position="357"/>
        <end position="378"/>
    </location>
</feature>
<dbReference type="SUPFAM" id="SSF49723">
    <property type="entry name" value="Lipase/lipooxygenase domain (PLAT/LH2 domain)"/>
    <property type="match status" value="4"/>
</dbReference>
<dbReference type="PANTHER" id="PTHR45901">
    <property type="entry name" value="PROTEIN CBG12474"/>
    <property type="match status" value="1"/>
</dbReference>
<dbReference type="STRING" id="75913.A0A0K0FY05"/>
<dbReference type="SUPFAM" id="SSF52540">
    <property type="entry name" value="P-loop containing nucleoside triphosphate hydrolases"/>
    <property type="match status" value="1"/>
</dbReference>
<dbReference type="GO" id="GO:0035556">
    <property type="term" value="P:intracellular signal transduction"/>
    <property type="evidence" value="ECO:0007669"/>
    <property type="project" value="InterPro"/>
</dbReference>
<feature type="domain" description="Doublecortin" evidence="4">
    <location>
        <begin position="53"/>
        <end position="136"/>
    </location>
</feature>
<dbReference type="WBParaSite" id="SVE_1733100.1">
    <property type="protein sequence ID" value="SVE_1733100.1"/>
    <property type="gene ID" value="SVE_1733100"/>
</dbReference>
<dbReference type="InterPro" id="IPR036572">
    <property type="entry name" value="Doublecortin_dom_sf"/>
</dbReference>
<dbReference type="PANTHER" id="PTHR45901:SF7">
    <property type="entry name" value="OXYGEN-REGULATED PROTEIN 1"/>
    <property type="match status" value="1"/>
</dbReference>
<dbReference type="SMART" id="SM00015">
    <property type="entry name" value="IQ"/>
    <property type="match status" value="2"/>
</dbReference>
<feature type="region of interest" description="Disordered" evidence="2">
    <location>
        <begin position="567"/>
        <end position="595"/>
    </location>
</feature>
<protein>
    <submittedName>
        <fullName evidence="6">Doublecortin domain-containing protein</fullName>
    </submittedName>
</protein>
<feature type="compositionally biased region" description="Polar residues" evidence="2">
    <location>
        <begin position="319"/>
        <end position="336"/>
    </location>
</feature>
<dbReference type="PROSITE" id="PS50095">
    <property type="entry name" value="PLAT"/>
    <property type="match status" value="3"/>
</dbReference>
<dbReference type="Gene3D" id="1.20.5.190">
    <property type="match status" value="1"/>
</dbReference>
<proteinExistence type="predicted"/>
<dbReference type="SUPFAM" id="SSF89837">
    <property type="entry name" value="Doublecortin (DC)"/>
    <property type="match status" value="2"/>
</dbReference>
<feature type="region of interest" description="Disordered" evidence="2">
    <location>
        <begin position="271"/>
        <end position="448"/>
    </location>
</feature>
<evidence type="ECO:0000256" key="1">
    <source>
        <dbReference type="PROSITE-ProRule" id="PRU00152"/>
    </source>
</evidence>
<feature type="domain" description="PLAT" evidence="3">
    <location>
        <begin position="1170"/>
        <end position="1283"/>
    </location>
</feature>
<evidence type="ECO:0000259" key="3">
    <source>
        <dbReference type="PROSITE" id="PS50095"/>
    </source>
</evidence>
<dbReference type="InterPro" id="IPR003533">
    <property type="entry name" value="Doublecortin_dom"/>
</dbReference>
<feature type="domain" description="Doublecortin" evidence="4">
    <location>
        <begin position="191"/>
        <end position="270"/>
    </location>
</feature>
<feature type="compositionally biased region" description="Basic and acidic residues" evidence="2">
    <location>
        <begin position="426"/>
        <end position="448"/>
    </location>
</feature>
<feature type="compositionally biased region" description="Basic and acidic residues" evidence="2">
    <location>
        <begin position="287"/>
        <end position="306"/>
    </location>
</feature>
<feature type="compositionally biased region" description="Low complexity" evidence="2">
    <location>
        <begin position="575"/>
        <end position="586"/>
    </location>
</feature>
<evidence type="ECO:0000256" key="2">
    <source>
        <dbReference type="SAM" id="MobiDB-lite"/>
    </source>
</evidence>
<dbReference type="InterPro" id="IPR000048">
    <property type="entry name" value="IQ_motif_EF-hand-BS"/>
</dbReference>
<feature type="domain" description="PLAT" evidence="3">
    <location>
        <begin position="746"/>
        <end position="861"/>
    </location>
</feature>
<keyword evidence="5" id="KW-1185">Reference proteome</keyword>
<evidence type="ECO:0000259" key="4">
    <source>
        <dbReference type="PROSITE" id="PS50309"/>
    </source>
</evidence>
<dbReference type="Pfam" id="PF00612">
    <property type="entry name" value="IQ"/>
    <property type="match status" value="2"/>
</dbReference>
<feature type="domain" description="PLAT" evidence="3">
    <location>
        <begin position="606"/>
        <end position="726"/>
    </location>
</feature>
<dbReference type="InterPro" id="IPR036392">
    <property type="entry name" value="PLAT/LH2_dom_sf"/>
</dbReference>
<feature type="compositionally biased region" description="Low complexity" evidence="2">
    <location>
        <begin position="307"/>
        <end position="318"/>
    </location>
</feature>
<comment type="caution">
    <text evidence="1">Lacks conserved residue(s) required for the propagation of feature annotation.</text>
</comment>
<dbReference type="PROSITE" id="PS50096">
    <property type="entry name" value="IQ"/>
    <property type="match status" value="2"/>
</dbReference>
<dbReference type="InterPro" id="IPR001024">
    <property type="entry name" value="PLAT/LH2_dom"/>
</dbReference>